<accession>A0A081AR17</accession>
<name>A0A081AR17_PHYNI</name>
<evidence type="ECO:0000313" key="3">
    <source>
        <dbReference type="EMBL" id="ETO81328.1"/>
    </source>
</evidence>
<feature type="domain" description="Tudor" evidence="2">
    <location>
        <begin position="143"/>
        <end position="202"/>
    </location>
</feature>
<dbReference type="SUPFAM" id="SSF63748">
    <property type="entry name" value="Tudor/PWWP/MBT"/>
    <property type="match status" value="1"/>
</dbReference>
<feature type="compositionally biased region" description="Acidic residues" evidence="1">
    <location>
        <begin position="26"/>
        <end position="37"/>
    </location>
</feature>
<organism evidence="3 4">
    <name type="scientific">Phytophthora nicotianae P1976</name>
    <dbReference type="NCBI Taxonomy" id="1317066"/>
    <lineage>
        <taxon>Eukaryota</taxon>
        <taxon>Sar</taxon>
        <taxon>Stramenopiles</taxon>
        <taxon>Oomycota</taxon>
        <taxon>Peronosporomycetes</taxon>
        <taxon>Peronosporales</taxon>
        <taxon>Peronosporaceae</taxon>
        <taxon>Phytophthora</taxon>
    </lineage>
</organism>
<proteinExistence type="predicted"/>
<dbReference type="Proteomes" id="UP000028582">
    <property type="component" value="Unassembled WGS sequence"/>
</dbReference>
<evidence type="ECO:0000259" key="2">
    <source>
        <dbReference type="SMART" id="SM00333"/>
    </source>
</evidence>
<dbReference type="CDD" id="cd20404">
    <property type="entry name" value="Tudor_Agenet_AtEML-like"/>
    <property type="match status" value="1"/>
</dbReference>
<evidence type="ECO:0000313" key="4">
    <source>
        <dbReference type="Proteomes" id="UP000028582"/>
    </source>
</evidence>
<feature type="region of interest" description="Disordered" evidence="1">
    <location>
        <begin position="1"/>
        <end position="37"/>
    </location>
</feature>
<reference evidence="3 4" key="1">
    <citation type="submission" date="2013-11" db="EMBL/GenBank/DDBJ databases">
        <title>The Genome Sequence of Phytophthora parasitica P1976.</title>
        <authorList>
            <consortium name="The Broad Institute Genomics Platform"/>
            <person name="Russ C."/>
            <person name="Tyler B."/>
            <person name="Panabieres F."/>
            <person name="Shan W."/>
            <person name="Tripathy S."/>
            <person name="Grunwald N."/>
            <person name="Machado M."/>
            <person name="Johnson C.S."/>
            <person name="Walker B."/>
            <person name="Young S."/>
            <person name="Zeng Q."/>
            <person name="Gargeya S."/>
            <person name="Fitzgerald M."/>
            <person name="Haas B."/>
            <person name="Abouelleil A."/>
            <person name="Allen A.W."/>
            <person name="Alvarado L."/>
            <person name="Arachchi H.M."/>
            <person name="Berlin A.M."/>
            <person name="Chapman S.B."/>
            <person name="Gainer-Dewar J."/>
            <person name="Goldberg J."/>
            <person name="Griggs A."/>
            <person name="Gujja S."/>
            <person name="Hansen M."/>
            <person name="Howarth C."/>
            <person name="Imamovic A."/>
            <person name="Ireland A."/>
            <person name="Larimer J."/>
            <person name="McCowan C."/>
            <person name="Murphy C."/>
            <person name="Pearson M."/>
            <person name="Poon T.W."/>
            <person name="Priest M."/>
            <person name="Roberts A."/>
            <person name="Saif S."/>
            <person name="Shea T."/>
            <person name="Sisk P."/>
            <person name="Sykes S."/>
            <person name="Wortman J."/>
            <person name="Nusbaum C."/>
            <person name="Birren B."/>
        </authorList>
    </citation>
    <scope>NUCLEOTIDE SEQUENCE [LARGE SCALE GENOMIC DNA]</scope>
    <source>
        <strain evidence="3 4">P1976</strain>
    </source>
</reference>
<dbReference type="EMBL" id="ANJA01000867">
    <property type="protein sequence ID" value="ETO81328.1"/>
    <property type="molecule type" value="Genomic_DNA"/>
</dbReference>
<dbReference type="AlphaFoldDB" id="A0A081AR17"/>
<dbReference type="SMART" id="SM00333">
    <property type="entry name" value="TUDOR"/>
    <property type="match status" value="2"/>
</dbReference>
<gene>
    <name evidence="3" type="ORF">F444_04352</name>
</gene>
<dbReference type="OrthoDB" id="79171at2759"/>
<protein>
    <recommendedName>
        <fullName evidence="2">Tudor domain-containing protein</fullName>
    </recommendedName>
</protein>
<comment type="caution">
    <text evidence="3">The sequence shown here is derived from an EMBL/GenBank/DDBJ whole genome shotgun (WGS) entry which is preliminary data.</text>
</comment>
<feature type="compositionally biased region" description="Low complexity" evidence="1">
    <location>
        <begin position="12"/>
        <end position="25"/>
    </location>
</feature>
<feature type="domain" description="Tudor" evidence="2">
    <location>
        <begin position="66"/>
        <end position="125"/>
    </location>
</feature>
<dbReference type="Gene3D" id="2.30.30.140">
    <property type="match status" value="2"/>
</dbReference>
<dbReference type="InterPro" id="IPR002999">
    <property type="entry name" value="Tudor"/>
</dbReference>
<evidence type="ECO:0000256" key="1">
    <source>
        <dbReference type="SAM" id="MobiDB-lite"/>
    </source>
</evidence>
<sequence length="311" mass="35023">MASSECSTDFEASASVVSSSANAASEEQDYYDDDFDDYSDSFESDNDVIVPDQSVVAVASSSTDCCLLPVGMRVQVFWKEENEWFNGVIQSVKEVNEPRYFVHYDDGEQQWEGSASIRPFPESITGTAQYTQMQQLLPLNAHDARAIIDRRAIVYWPDEGEWYNGIVSSAQGFPPAVKIEYDDGDSRWEQEHMLNSILLLRATTESQQPQTALTTDPEVVQNAAPPSPPERVLYARPYKQAVSDHFQPIRIARPYCCIVEKHGESVIIPRPYSERRYLHAIHNSLEYSRHTAPSLQVDKADSIVQTTLPSS</sequence>